<protein>
    <submittedName>
        <fullName evidence="4">Decarboxylase UbiD</fullName>
    </submittedName>
</protein>
<dbReference type="InterPro" id="IPR049381">
    <property type="entry name" value="UbiD-like_C"/>
</dbReference>
<feature type="domain" description="3-octaprenyl-4-hydroxybenzoate carboxy-lyase-like C-terminal" evidence="3">
    <location>
        <begin position="326"/>
        <end position="454"/>
    </location>
</feature>
<dbReference type="Proteomes" id="UP000321685">
    <property type="component" value="Unassembled WGS sequence"/>
</dbReference>
<dbReference type="EMBL" id="BJVJ01000105">
    <property type="protein sequence ID" value="GEL26689.1"/>
    <property type="molecule type" value="Genomic_DNA"/>
</dbReference>
<dbReference type="Pfam" id="PF20695">
    <property type="entry name" value="UbiD_N"/>
    <property type="match status" value="1"/>
</dbReference>
<gene>
    <name evidence="4" type="ORF">PSU4_56430</name>
</gene>
<dbReference type="AlphaFoldDB" id="A0A511DPD2"/>
<dbReference type="SUPFAM" id="SSF143968">
    <property type="entry name" value="UbiD C-terminal domain-like"/>
    <property type="match status" value="1"/>
</dbReference>
<evidence type="ECO:0000259" key="2">
    <source>
        <dbReference type="Pfam" id="PF20695"/>
    </source>
</evidence>
<name>A0A511DPD2_9PSEU</name>
<reference evidence="4 5" key="1">
    <citation type="submission" date="2019-07" db="EMBL/GenBank/DDBJ databases">
        <title>Whole genome shotgun sequence of Pseudonocardia sulfidoxydans NBRC 16205.</title>
        <authorList>
            <person name="Hosoyama A."/>
            <person name="Uohara A."/>
            <person name="Ohji S."/>
            <person name="Ichikawa N."/>
        </authorList>
    </citation>
    <scope>NUCLEOTIDE SEQUENCE [LARGE SCALE GENOMIC DNA]</scope>
    <source>
        <strain evidence="4 5">NBRC 16205</strain>
    </source>
</reference>
<dbReference type="GO" id="GO:0033494">
    <property type="term" value="P:ferulate metabolic process"/>
    <property type="evidence" value="ECO:0007669"/>
    <property type="project" value="TreeGrafter"/>
</dbReference>
<evidence type="ECO:0000259" key="3">
    <source>
        <dbReference type="Pfam" id="PF20696"/>
    </source>
</evidence>
<comment type="caution">
    <text evidence="4">The sequence shown here is derived from an EMBL/GenBank/DDBJ whole genome shotgun (WGS) entry which is preliminary data.</text>
</comment>
<evidence type="ECO:0000259" key="1">
    <source>
        <dbReference type="Pfam" id="PF01977"/>
    </source>
</evidence>
<dbReference type="PANTHER" id="PTHR30108:SF17">
    <property type="entry name" value="FERULIC ACID DECARBOXYLASE 1"/>
    <property type="match status" value="1"/>
</dbReference>
<dbReference type="SUPFAM" id="SSF50475">
    <property type="entry name" value="FMN-binding split barrel"/>
    <property type="match status" value="1"/>
</dbReference>
<dbReference type="NCBIfam" id="TIGR00148">
    <property type="entry name" value="UbiD family decarboxylase"/>
    <property type="match status" value="1"/>
</dbReference>
<sequence>MGTSLEDVEDLRGWLALVDELGELTVLEGADWDLEIGAASEVNYRRSRPAALLFDRVTGYPAGARVLSGSMSNARRLGVTLRLGTDLDDRALVQALRSKPNEWVAAAPRFAARTVDTGPVCENVDRAGEDGAGIDLLKFPVPRWHEGDGGRYIGTGCAVITCDPATGEINAGAYRMQVQDEGRSASVNIESGKHGAMHVRDWFAKEGRAPVVASLGHDPLLLVVAGTEVPGGVSELDYAGAVIGRPVDVVRGEVTGLPIPATAEIVVEGWLYPDRTRPEGPFGEWTGYYSGGVDPVLTMDIERVYHRDDAILLGAPPGKPPHDYSYMRSVMKSAMIHDALVATGLPGLEGVWAHEAGGGRQLLAVSITQRYAGHSKQAGMLTSSLPAAAYMNKLVIVVDDDVDPRSLDEVVWAMCSRTEPGHDIEVVRRTWGSRVDPLRERGAPAYNTRAVIDACRPFERLEGFPVVAEASRALCDRVIAKWPGLV</sequence>
<organism evidence="4 5">
    <name type="scientific">Pseudonocardia sulfidoxydans NBRC 16205</name>
    <dbReference type="NCBI Taxonomy" id="1223511"/>
    <lineage>
        <taxon>Bacteria</taxon>
        <taxon>Bacillati</taxon>
        <taxon>Actinomycetota</taxon>
        <taxon>Actinomycetes</taxon>
        <taxon>Pseudonocardiales</taxon>
        <taxon>Pseudonocardiaceae</taxon>
        <taxon>Pseudonocardia</taxon>
    </lineage>
</organism>
<dbReference type="GO" id="GO:0016831">
    <property type="term" value="F:carboxy-lyase activity"/>
    <property type="evidence" value="ECO:0007669"/>
    <property type="project" value="InterPro"/>
</dbReference>
<dbReference type="Pfam" id="PF20696">
    <property type="entry name" value="UbiD_C"/>
    <property type="match status" value="1"/>
</dbReference>
<evidence type="ECO:0000313" key="5">
    <source>
        <dbReference type="Proteomes" id="UP000321685"/>
    </source>
</evidence>
<accession>A0A511DPD2</accession>
<dbReference type="InterPro" id="IPR049383">
    <property type="entry name" value="UbiD-like_N"/>
</dbReference>
<dbReference type="RefSeq" id="WP_147115186.1">
    <property type="nucleotide sequence ID" value="NZ_BJVJ01000105.1"/>
</dbReference>
<dbReference type="Pfam" id="PF01977">
    <property type="entry name" value="UbiD"/>
    <property type="match status" value="1"/>
</dbReference>
<dbReference type="GO" id="GO:0005737">
    <property type="term" value="C:cytoplasm"/>
    <property type="evidence" value="ECO:0007669"/>
    <property type="project" value="TreeGrafter"/>
</dbReference>
<dbReference type="OrthoDB" id="9809841at2"/>
<proteinExistence type="predicted"/>
<dbReference type="InterPro" id="IPR048304">
    <property type="entry name" value="UbiD_Rift_dom"/>
</dbReference>
<keyword evidence="5" id="KW-1185">Reference proteome</keyword>
<evidence type="ECO:0000313" key="4">
    <source>
        <dbReference type="EMBL" id="GEL26689.1"/>
    </source>
</evidence>
<feature type="domain" description="3-octaprenyl-4-hydroxybenzoate carboxy-lyase-like N-terminal" evidence="2">
    <location>
        <begin position="17"/>
        <end position="95"/>
    </location>
</feature>
<feature type="domain" description="3-octaprenyl-4-hydroxybenzoate carboxy-lyase-like Rift-related" evidence="1">
    <location>
        <begin position="117"/>
        <end position="320"/>
    </location>
</feature>
<dbReference type="InterPro" id="IPR002830">
    <property type="entry name" value="UbiD"/>
</dbReference>
<dbReference type="Gene3D" id="3.40.1670.10">
    <property type="entry name" value="UbiD C-terminal domain-like"/>
    <property type="match status" value="1"/>
</dbReference>
<dbReference type="PANTHER" id="PTHR30108">
    <property type="entry name" value="3-OCTAPRENYL-4-HYDROXYBENZOATE CARBOXY-LYASE-RELATED"/>
    <property type="match status" value="1"/>
</dbReference>
<dbReference type="GO" id="GO:0046281">
    <property type="term" value="P:cinnamic acid catabolic process"/>
    <property type="evidence" value="ECO:0007669"/>
    <property type="project" value="TreeGrafter"/>
</dbReference>